<keyword evidence="5" id="KW-0805">Transcription regulation</keyword>
<dbReference type="SUPFAM" id="SSF46894">
    <property type="entry name" value="C-terminal effector domain of the bipartite response regulators"/>
    <property type="match status" value="1"/>
</dbReference>
<evidence type="ECO:0000313" key="14">
    <source>
        <dbReference type="Proteomes" id="UP000069935"/>
    </source>
</evidence>
<dbReference type="EMBL" id="CP012401">
    <property type="protein sequence ID" value="ALG70209.1"/>
    <property type="molecule type" value="Genomic_DNA"/>
</dbReference>
<feature type="modified residue" description="4-aspartylphosphate" evidence="9">
    <location>
        <position position="55"/>
    </location>
</feature>
<dbReference type="GO" id="GO:0000976">
    <property type="term" value="F:transcription cis-regulatory region binding"/>
    <property type="evidence" value="ECO:0007669"/>
    <property type="project" value="TreeGrafter"/>
</dbReference>
<dbReference type="Gene3D" id="6.10.250.690">
    <property type="match status" value="1"/>
</dbReference>
<feature type="domain" description="Response regulatory" evidence="11">
    <location>
        <begin position="6"/>
        <end position="122"/>
    </location>
</feature>
<dbReference type="Proteomes" id="UP000069935">
    <property type="component" value="Chromosome 1"/>
</dbReference>
<keyword evidence="4" id="KW-0902">Two-component regulatory system</keyword>
<evidence type="ECO:0000256" key="6">
    <source>
        <dbReference type="ARBA" id="ARBA00023125"/>
    </source>
</evidence>
<proteinExistence type="predicted"/>
<protein>
    <recommendedName>
        <fullName evidence="8">Regulatory protein VirG</fullName>
    </recommendedName>
</protein>
<dbReference type="PANTHER" id="PTHR48111">
    <property type="entry name" value="REGULATOR OF RPOS"/>
    <property type="match status" value="1"/>
</dbReference>
<dbReference type="GO" id="GO:0005829">
    <property type="term" value="C:cytosol"/>
    <property type="evidence" value="ECO:0007669"/>
    <property type="project" value="TreeGrafter"/>
</dbReference>
<gene>
    <name evidence="13" type="ORF">AL072_03955</name>
</gene>
<dbReference type="InterPro" id="IPR001789">
    <property type="entry name" value="Sig_transdc_resp-reg_receiver"/>
</dbReference>
<keyword evidence="7" id="KW-0804">Transcription</keyword>
<evidence type="ECO:0000313" key="13">
    <source>
        <dbReference type="EMBL" id="ALG70209.1"/>
    </source>
</evidence>
<name>A0AAC9EX19_9PROT</name>
<evidence type="ECO:0000256" key="4">
    <source>
        <dbReference type="ARBA" id="ARBA00023012"/>
    </source>
</evidence>
<dbReference type="InterPro" id="IPR036388">
    <property type="entry name" value="WH-like_DNA-bd_sf"/>
</dbReference>
<dbReference type="InterPro" id="IPR011006">
    <property type="entry name" value="CheY-like_superfamily"/>
</dbReference>
<feature type="domain" description="OmpR/PhoB-type" evidence="12">
    <location>
        <begin position="138"/>
        <end position="238"/>
    </location>
</feature>
<evidence type="ECO:0000256" key="8">
    <source>
        <dbReference type="ARBA" id="ARBA00067337"/>
    </source>
</evidence>
<dbReference type="SMART" id="SM00862">
    <property type="entry name" value="Trans_reg_C"/>
    <property type="match status" value="1"/>
</dbReference>
<dbReference type="InterPro" id="IPR001867">
    <property type="entry name" value="OmpR/PhoB-type_DNA-bd"/>
</dbReference>
<keyword evidence="14" id="KW-1185">Reference proteome</keyword>
<dbReference type="InterPro" id="IPR039420">
    <property type="entry name" value="WalR-like"/>
</dbReference>
<dbReference type="Pfam" id="PF00072">
    <property type="entry name" value="Response_reg"/>
    <property type="match status" value="1"/>
</dbReference>
<dbReference type="PANTHER" id="PTHR48111:SF4">
    <property type="entry name" value="DNA-BINDING DUAL TRANSCRIPTIONAL REGULATOR OMPR"/>
    <property type="match status" value="1"/>
</dbReference>
<dbReference type="AlphaFoldDB" id="A0AAC9EX19"/>
<dbReference type="KEGG" id="ati:AL072_03955"/>
<evidence type="ECO:0000256" key="10">
    <source>
        <dbReference type="PROSITE-ProRule" id="PRU01091"/>
    </source>
</evidence>
<dbReference type="PROSITE" id="PS51755">
    <property type="entry name" value="OMPR_PHOB"/>
    <property type="match status" value="1"/>
</dbReference>
<keyword evidence="3 9" id="KW-0597">Phosphoprotein</keyword>
<dbReference type="FunFam" id="3.40.50.2300:FF:000001">
    <property type="entry name" value="DNA-binding response regulator PhoB"/>
    <property type="match status" value="1"/>
</dbReference>
<comment type="subcellular location">
    <subcellularLocation>
        <location evidence="1">Cytoplasm</location>
    </subcellularLocation>
</comment>
<evidence type="ECO:0000256" key="3">
    <source>
        <dbReference type="ARBA" id="ARBA00022553"/>
    </source>
</evidence>
<dbReference type="RefSeq" id="WP_045581421.1">
    <property type="nucleotide sequence ID" value="NZ_CP012401.1"/>
</dbReference>
<dbReference type="FunFam" id="1.10.10.10:FF:000099">
    <property type="entry name" value="Two-component system response regulator TorR"/>
    <property type="match status" value="1"/>
</dbReference>
<evidence type="ECO:0000259" key="12">
    <source>
        <dbReference type="PROSITE" id="PS51755"/>
    </source>
</evidence>
<evidence type="ECO:0000256" key="1">
    <source>
        <dbReference type="ARBA" id="ARBA00004496"/>
    </source>
</evidence>
<evidence type="ECO:0000256" key="5">
    <source>
        <dbReference type="ARBA" id="ARBA00023015"/>
    </source>
</evidence>
<reference evidence="13 14" key="2">
    <citation type="journal article" date="2016" name="Genome Announc.">
        <title>Complete Genome Sequence of a Strain of Azospirillum thiophilum Isolated from a Sulfide Spring.</title>
        <authorList>
            <person name="Fomenkov A."/>
            <person name="Vincze T."/>
            <person name="Grabovich M."/>
            <person name="Anton B.P."/>
            <person name="Dubinina G."/>
            <person name="Orlova M."/>
            <person name="Belousova E."/>
            <person name="Roberts R.J."/>
        </authorList>
    </citation>
    <scope>NUCLEOTIDE SEQUENCE [LARGE SCALE GENOMIC DNA]</scope>
    <source>
        <strain evidence="13 14">BV-S</strain>
    </source>
</reference>
<dbReference type="CDD" id="cd00383">
    <property type="entry name" value="trans_reg_C"/>
    <property type="match status" value="1"/>
</dbReference>
<dbReference type="SUPFAM" id="SSF52172">
    <property type="entry name" value="CheY-like"/>
    <property type="match status" value="1"/>
</dbReference>
<sequence>MDRTPHLLVVDDDREIRSLVAQFLTRHGFRVTGVRDGAEMMRTLDGARVDLIVLDLMLPGEDGLSLCRRLRAAPQTAQTPVIMLTAMGEETDRIVGLEMGADDYLAKPFSPRELLARIKAVLRRVSAPPVAGAPAAAGTVLRFEGWSLDVTRRELRSSDGVLVQLSAGEYDLLVAFVEHPQRVLTRDQLLDLARGRSAVPFDRSIDVQVSRLRRKIEPDPAEPTLIKTVRGGGYLFTPSVSGGGPAP</sequence>
<dbReference type="GO" id="GO:0032993">
    <property type="term" value="C:protein-DNA complex"/>
    <property type="evidence" value="ECO:0007669"/>
    <property type="project" value="TreeGrafter"/>
</dbReference>
<keyword evidence="2" id="KW-0963">Cytoplasm</keyword>
<organism evidence="13 14">
    <name type="scientific">Azospirillum thiophilum</name>
    <dbReference type="NCBI Taxonomy" id="528244"/>
    <lineage>
        <taxon>Bacteria</taxon>
        <taxon>Pseudomonadati</taxon>
        <taxon>Pseudomonadota</taxon>
        <taxon>Alphaproteobacteria</taxon>
        <taxon>Rhodospirillales</taxon>
        <taxon>Azospirillaceae</taxon>
        <taxon>Azospirillum</taxon>
    </lineage>
</organism>
<reference evidence="14" key="1">
    <citation type="submission" date="2015-08" db="EMBL/GenBank/DDBJ databases">
        <title>Complete Genome Sequence of Azospirillum thiophilum BV-S.</title>
        <authorList>
            <person name="Fomenkov A."/>
            <person name="Vincze T."/>
            <person name="Grabovich M."/>
            <person name="Dubinina G."/>
            <person name="Orlova M."/>
            <person name="Belousova E."/>
            <person name="Roberts R.J."/>
        </authorList>
    </citation>
    <scope>NUCLEOTIDE SEQUENCE [LARGE SCALE GENOMIC DNA]</scope>
    <source>
        <strain evidence="14">BV-S</strain>
    </source>
</reference>
<accession>A0AAC9EX19</accession>
<keyword evidence="6 10" id="KW-0238">DNA-binding</keyword>
<evidence type="ECO:0000256" key="9">
    <source>
        <dbReference type="PROSITE-ProRule" id="PRU00169"/>
    </source>
</evidence>
<feature type="DNA-binding region" description="OmpR/PhoB-type" evidence="10">
    <location>
        <begin position="138"/>
        <end position="238"/>
    </location>
</feature>
<dbReference type="PROSITE" id="PS50110">
    <property type="entry name" value="RESPONSE_REGULATORY"/>
    <property type="match status" value="1"/>
</dbReference>
<evidence type="ECO:0000256" key="2">
    <source>
        <dbReference type="ARBA" id="ARBA00022490"/>
    </source>
</evidence>
<evidence type="ECO:0000256" key="7">
    <source>
        <dbReference type="ARBA" id="ARBA00023163"/>
    </source>
</evidence>
<dbReference type="Gene3D" id="1.10.10.10">
    <property type="entry name" value="Winged helix-like DNA-binding domain superfamily/Winged helix DNA-binding domain"/>
    <property type="match status" value="1"/>
</dbReference>
<dbReference type="SMART" id="SM00448">
    <property type="entry name" value="REC"/>
    <property type="match status" value="1"/>
</dbReference>
<dbReference type="GO" id="GO:0000156">
    <property type="term" value="F:phosphorelay response regulator activity"/>
    <property type="evidence" value="ECO:0007669"/>
    <property type="project" value="TreeGrafter"/>
</dbReference>
<dbReference type="GO" id="GO:0006355">
    <property type="term" value="P:regulation of DNA-templated transcription"/>
    <property type="evidence" value="ECO:0007669"/>
    <property type="project" value="InterPro"/>
</dbReference>
<dbReference type="Pfam" id="PF00486">
    <property type="entry name" value="Trans_reg_C"/>
    <property type="match status" value="1"/>
</dbReference>
<evidence type="ECO:0000259" key="11">
    <source>
        <dbReference type="PROSITE" id="PS50110"/>
    </source>
</evidence>
<dbReference type="InterPro" id="IPR016032">
    <property type="entry name" value="Sig_transdc_resp-reg_C-effctor"/>
</dbReference>
<dbReference type="Gene3D" id="3.40.50.2300">
    <property type="match status" value="1"/>
</dbReference>